<accession>A0A3Q9BQQ3</accession>
<protein>
    <submittedName>
        <fullName evidence="1">DUF1840 domain-containing protein</fullName>
    </submittedName>
</protein>
<proteinExistence type="predicted"/>
<organism evidence="1 2">
    <name type="scientific">Undibacterium parvum</name>
    <dbReference type="NCBI Taxonomy" id="401471"/>
    <lineage>
        <taxon>Bacteria</taxon>
        <taxon>Pseudomonadati</taxon>
        <taxon>Pseudomonadota</taxon>
        <taxon>Betaproteobacteria</taxon>
        <taxon>Burkholderiales</taxon>
        <taxon>Oxalobacteraceae</taxon>
        <taxon>Undibacterium</taxon>
    </lineage>
</organism>
<name>A0A3Q9BQQ3_9BURK</name>
<dbReference type="OrthoDB" id="5296629at2"/>
<keyword evidence="2" id="KW-1185">Reference proteome</keyword>
<evidence type="ECO:0000313" key="1">
    <source>
        <dbReference type="EMBL" id="AZP12297.1"/>
    </source>
</evidence>
<dbReference type="KEGG" id="upv:EJN92_09970"/>
<dbReference type="EMBL" id="CP034464">
    <property type="protein sequence ID" value="AZP12297.1"/>
    <property type="molecule type" value="Genomic_DNA"/>
</dbReference>
<dbReference type="AlphaFoldDB" id="A0A3Q9BQQ3"/>
<dbReference type="RefSeq" id="WP_126127679.1">
    <property type="nucleotide sequence ID" value="NZ_CP034464.1"/>
</dbReference>
<gene>
    <name evidence="1" type="ORF">EJN92_09970</name>
</gene>
<dbReference type="Proteomes" id="UP000275663">
    <property type="component" value="Chromosome"/>
</dbReference>
<evidence type="ECO:0000313" key="2">
    <source>
        <dbReference type="Proteomes" id="UP000275663"/>
    </source>
</evidence>
<reference evidence="1 2" key="1">
    <citation type="journal article" date="2011" name="Int. J. Syst. Evol. Microbiol.">
        <title>Description of Undibacterium oligocarboniphilum sp. nov., isolated from purified water, and Undibacterium pigrum strain CCUG 49012 as the type strain of Undibacterium parvum sp. nov., and emended descriptions of the genus Undibacterium and the species Undibacterium pigrum.</title>
        <authorList>
            <person name="Eder W."/>
            <person name="Wanner G."/>
            <person name="Ludwig W."/>
            <person name="Busse H.J."/>
            <person name="Ziemke-Kageler F."/>
            <person name="Lang E."/>
        </authorList>
    </citation>
    <scope>NUCLEOTIDE SEQUENCE [LARGE SCALE GENOMIC DNA]</scope>
    <source>
        <strain evidence="1 2">DSM 23061</strain>
    </source>
</reference>
<dbReference type="Pfam" id="PF08895">
    <property type="entry name" value="DUF1840"/>
    <property type="match status" value="1"/>
</dbReference>
<sequence length="116" mass="13152">MLITFTSKAAAEVTMYKEHARRALELLHKNVDRGVLTFAETANAIKVIEDAVAESRAHPISEEVVHDIEAHPDDDDNEHEHEQEAVAKVSFSARMFPLLDMLRAAHKKQHDVIWSE</sequence>
<dbReference type="InterPro" id="IPR014991">
    <property type="entry name" value="DUF1840"/>
</dbReference>